<evidence type="ECO:0000256" key="2">
    <source>
        <dbReference type="ARBA" id="ARBA00023015"/>
    </source>
</evidence>
<dbReference type="Proteomes" id="UP000254889">
    <property type="component" value="Chromosome"/>
</dbReference>
<dbReference type="SMART" id="SM00448">
    <property type="entry name" value="REC"/>
    <property type="match status" value="1"/>
</dbReference>
<evidence type="ECO:0000256" key="3">
    <source>
        <dbReference type="ARBA" id="ARBA00023163"/>
    </source>
</evidence>
<dbReference type="Pfam" id="PF00072">
    <property type="entry name" value="Response_reg"/>
    <property type="match status" value="1"/>
</dbReference>
<evidence type="ECO:0000259" key="5">
    <source>
        <dbReference type="PROSITE" id="PS50110"/>
    </source>
</evidence>
<keyword evidence="1" id="KW-0597">Phosphoprotein</keyword>
<gene>
    <name evidence="6" type="ORF">DW352_17355</name>
</gene>
<comment type="caution">
    <text evidence="4">Lacks conserved residue(s) required for the propagation of feature annotation.</text>
</comment>
<evidence type="ECO:0000256" key="1">
    <source>
        <dbReference type="ARBA" id="ARBA00022553"/>
    </source>
</evidence>
<protein>
    <submittedName>
        <fullName evidence="6">Response regulator</fullName>
    </submittedName>
</protein>
<dbReference type="PROSITE" id="PS50110">
    <property type="entry name" value="RESPONSE_REGULATORY"/>
    <property type="match status" value="1"/>
</dbReference>
<dbReference type="SUPFAM" id="SSF52172">
    <property type="entry name" value="CheY-like"/>
    <property type="match status" value="1"/>
</dbReference>
<dbReference type="GO" id="GO:0000160">
    <property type="term" value="P:phosphorelay signal transduction system"/>
    <property type="evidence" value="ECO:0007669"/>
    <property type="project" value="InterPro"/>
</dbReference>
<dbReference type="PANTHER" id="PTHR44591:SF3">
    <property type="entry name" value="RESPONSE REGULATORY DOMAIN-CONTAINING PROTEIN"/>
    <property type="match status" value="1"/>
</dbReference>
<dbReference type="InterPro" id="IPR050595">
    <property type="entry name" value="Bact_response_regulator"/>
</dbReference>
<proteinExistence type="predicted"/>
<dbReference type="InterPro" id="IPR001789">
    <property type="entry name" value="Sig_transdc_resp-reg_receiver"/>
</dbReference>
<sequence length="172" mass="19499">MDPFVWGFEMPSRPFDKEIQGLTILVVDNNHYMRRLTRAMLVNLGAKSVLEASDGLAALEAIRTCDPDVMLLEWDMPVLDGMEVMRIVRSPGLFPRPNLPIIMLTSRAERSAVTQALRAGAHEFLLKPTSPQALRDRLTSIVFNPRPMVKLGEFYVPRPRRQPTNLELMKTA</sequence>
<dbReference type="PANTHER" id="PTHR44591">
    <property type="entry name" value="STRESS RESPONSE REGULATOR PROTEIN 1"/>
    <property type="match status" value="1"/>
</dbReference>
<dbReference type="KEGG" id="ptaw:DW352_17355"/>
<feature type="domain" description="Response regulatory" evidence="5">
    <location>
        <begin position="23"/>
        <end position="142"/>
    </location>
</feature>
<evidence type="ECO:0000256" key="4">
    <source>
        <dbReference type="PROSITE-ProRule" id="PRU00169"/>
    </source>
</evidence>
<dbReference type="AlphaFoldDB" id="A0A345ZYZ1"/>
<dbReference type="InterPro" id="IPR011006">
    <property type="entry name" value="CheY-like_superfamily"/>
</dbReference>
<keyword evidence="2" id="KW-0805">Transcription regulation</keyword>
<accession>A0A345ZYZ1</accession>
<keyword evidence="3" id="KW-0804">Transcription</keyword>
<evidence type="ECO:0000313" key="6">
    <source>
        <dbReference type="EMBL" id="AXK82138.1"/>
    </source>
</evidence>
<dbReference type="EMBL" id="CP031417">
    <property type="protein sequence ID" value="AXK82138.1"/>
    <property type="molecule type" value="Genomic_DNA"/>
</dbReference>
<organism evidence="6 7">
    <name type="scientific">Pseudolabrys taiwanensis</name>
    <dbReference type="NCBI Taxonomy" id="331696"/>
    <lineage>
        <taxon>Bacteria</taxon>
        <taxon>Pseudomonadati</taxon>
        <taxon>Pseudomonadota</taxon>
        <taxon>Alphaproteobacteria</taxon>
        <taxon>Hyphomicrobiales</taxon>
        <taxon>Xanthobacteraceae</taxon>
        <taxon>Pseudolabrys</taxon>
    </lineage>
</organism>
<evidence type="ECO:0000313" key="7">
    <source>
        <dbReference type="Proteomes" id="UP000254889"/>
    </source>
</evidence>
<dbReference type="Gene3D" id="3.40.50.2300">
    <property type="match status" value="1"/>
</dbReference>
<reference evidence="6 7" key="1">
    <citation type="submission" date="2018-07" db="EMBL/GenBank/DDBJ databases">
        <authorList>
            <person name="Quirk P.G."/>
            <person name="Krulwich T.A."/>
        </authorList>
    </citation>
    <scope>NUCLEOTIDE SEQUENCE [LARGE SCALE GENOMIC DNA]</scope>
    <source>
        <strain evidence="6 7">CC-BB4</strain>
    </source>
</reference>
<keyword evidence="7" id="KW-1185">Reference proteome</keyword>
<name>A0A345ZYZ1_9HYPH</name>
<dbReference type="OrthoDB" id="9786548at2"/>